<dbReference type="PANTHER" id="PTHR47505">
    <property type="entry name" value="DNA UTILIZATION PROTEIN YHGH"/>
    <property type="match status" value="1"/>
</dbReference>
<dbReference type="InterPro" id="IPR029057">
    <property type="entry name" value="PRTase-like"/>
</dbReference>
<dbReference type="RefSeq" id="WP_013043712.1">
    <property type="nucleotide sequence ID" value="NC_014008.1"/>
</dbReference>
<dbReference type="Pfam" id="PF18912">
    <property type="entry name" value="DZR_2"/>
    <property type="match status" value="1"/>
</dbReference>
<feature type="domain" description="Phosphoribosyltransferase" evidence="2">
    <location>
        <begin position="147"/>
        <end position="237"/>
    </location>
</feature>
<dbReference type="InterPro" id="IPR051910">
    <property type="entry name" value="ComF/GntX_DNA_util-trans"/>
</dbReference>
<name>D5EKT3_CORAD</name>
<evidence type="ECO:0000313" key="4">
    <source>
        <dbReference type="EMBL" id="ADE54990.1"/>
    </source>
</evidence>
<keyword evidence="4" id="KW-0328">Glycosyltransferase</keyword>
<dbReference type="KEGG" id="caa:Caka_1972"/>
<dbReference type="AlphaFoldDB" id="D5EKT3"/>
<accession>D5EKT3</accession>
<keyword evidence="4" id="KW-0808">Transferase</keyword>
<dbReference type="EMBL" id="CP001998">
    <property type="protein sequence ID" value="ADE54990.1"/>
    <property type="molecule type" value="Genomic_DNA"/>
</dbReference>
<dbReference type="Proteomes" id="UP000000925">
    <property type="component" value="Chromosome"/>
</dbReference>
<protein>
    <submittedName>
        <fullName evidence="4">Phosphoribosyltransferase</fullName>
    </submittedName>
</protein>
<sequence length="240" mass="26505">MISPILKASLDLLFPRSCVNCGDCVEGSDFEFLCGDCSREIFWAHPPACSVCGYPFFGMLAGARVCPHCAELTPQFDEGKTLFLAKGAGRTLLHELKYRGGFYVLEDIARMVRSTGHMLDYLSDAQLVPVPLHPDKLRERGFNQSEKLASLLAQCAEASRVSDILIRTRFTQTQTKFDRKIRHQNVKNAFAMARDARVIPELTYILVDDVFTTGSTLNACASVLRQAGATQIKVATLGHG</sequence>
<dbReference type="STRING" id="583355.Caka_1972"/>
<dbReference type="Pfam" id="PF00156">
    <property type="entry name" value="Pribosyltran"/>
    <property type="match status" value="1"/>
</dbReference>
<dbReference type="OrthoDB" id="9779910at2"/>
<reference evidence="4 5" key="1">
    <citation type="journal article" date="2010" name="Stand. Genomic Sci.">
        <title>Complete genome sequence of Coraliomargarita akajimensis type strain (04OKA010-24).</title>
        <authorList>
            <person name="Mavromatis K."/>
            <person name="Abt B."/>
            <person name="Brambilla E."/>
            <person name="Lapidus A."/>
            <person name="Copeland A."/>
            <person name="Deshpande S."/>
            <person name="Nolan M."/>
            <person name="Lucas S."/>
            <person name="Tice H."/>
            <person name="Cheng J.F."/>
            <person name="Han C."/>
            <person name="Detter J.C."/>
            <person name="Woyke T."/>
            <person name="Goodwin L."/>
            <person name="Pitluck S."/>
            <person name="Held B."/>
            <person name="Brettin T."/>
            <person name="Tapia R."/>
            <person name="Ivanova N."/>
            <person name="Mikhailova N."/>
            <person name="Pati A."/>
            <person name="Liolios K."/>
            <person name="Chen A."/>
            <person name="Palaniappan K."/>
            <person name="Land M."/>
            <person name="Hauser L."/>
            <person name="Chang Y.J."/>
            <person name="Jeffries C.D."/>
            <person name="Rohde M."/>
            <person name="Goker M."/>
            <person name="Bristow J."/>
            <person name="Eisen J.A."/>
            <person name="Markowitz V."/>
            <person name="Hugenholtz P."/>
            <person name="Klenk H.P."/>
            <person name="Kyrpides N.C."/>
        </authorList>
    </citation>
    <scope>NUCLEOTIDE SEQUENCE [LARGE SCALE GENOMIC DNA]</scope>
    <source>
        <strain evidence="5">DSM 45221 / IAM 15411 / JCM 23193 / KCTC 12865</strain>
    </source>
</reference>
<dbReference type="InterPro" id="IPR000836">
    <property type="entry name" value="PRTase_dom"/>
</dbReference>
<dbReference type="HOGENOM" id="CLU_054549_0_0_0"/>
<organism evidence="4 5">
    <name type="scientific">Coraliomargarita akajimensis (strain DSM 45221 / IAM 15411 / JCM 23193 / KCTC 12865 / 04OKA010-24)</name>
    <dbReference type="NCBI Taxonomy" id="583355"/>
    <lineage>
        <taxon>Bacteria</taxon>
        <taxon>Pseudomonadati</taxon>
        <taxon>Verrucomicrobiota</taxon>
        <taxon>Opitutia</taxon>
        <taxon>Puniceicoccales</taxon>
        <taxon>Coraliomargaritaceae</taxon>
        <taxon>Coraliomargarita</taxon>
    </lineage>
</organism>
<evidence type="ECO:0000256" key="1">
    <source>
        <dbReference type="ARBA" id="ARBA00008007"/>
    </source>
</evidence>
<evidence type="ECO:0000313" key="5">
    <source>
        <dbReference type="Proteomes" id="UP000000925"/>
    </source>
</evidence>
<proteinExistence type="inferred from homology"/>
<dbReference type="eggNOG" id="COG1040">
    <property type="taxonomic scope" value="Bacteria"/>
</dbReference>
<dbReference type="GO" id="GO:0016757">
    <property type="term" value="F:glycosyltransferase activity"/>
    <property type="evidence" value="ECO:0007669"/>
    <property type="project" value="UniProtKB-KW"/>
</dbReference>
<evidence type="ECO:0000259" key="2">
    <source>
        <dbReference type="Pfam" id="PF00156"/>
    </source>
</evidence>
<comment type="similarity">
    <text evidence="1">Belongs to the ComF/GntX family.</text>
</comment>
<evidence type="ECO:0000259" key="3">
    <source>
        <dbReference type="Pfam" id="PF18912"/>
    </source>
</evidence>
<dbReference type="Gene3D" id="3.40.50.2020">
    <property type="match status" value="1"/>
</dbReference>
<gene>
    <name evidence="4" type="ordered locus">Caka_1972</name>
</gene>
<dbReference type="CDD" id="cd06223">
    <property type="entry name" value="PRTases_typeI"/>
    <property type="match status" value="1"/>
</dbReference>
<dbReference type="SUPFAM" id="SSF53271">
    <property type="entry name" value="PRTase-like"/>
    <property type="match status" value="1"/>
</dbReference>
<dbReference type="PANTHER" id="PTHR47505:SF1">
    <property type="entry name" value="DNA UTILIZATION PROTEIN YHGH"/>
    <property type="match status" value="1"/>
</dbReference>
<keyword evidence="5" id="KW-1185">Reference proteome</keyword>
<feature type="domain" description="Double zinc ribbon" evidence="3">
    <location>
        <begin position="10"/>
        <end position="70"/>
    </location>
</feature>
<dbReference type="InterPro" id="IPR044005">
    <property type="entry name" value="DZR_2"/>
</dbReference>